<comment type="similarity">
    <text evidence="1">Belongs to the YciI family.</text>
</comment>
<reference evidence="4" key="2">
    <citation type="submission" date="2020-09" db="EMBL/GenBank/DDBJ databases">
        <authorList>
            <person name="Sun Q."/>
            <person name="Ohkuma M."/>
        </authorList>
    </citation>
    <scope>NUCLEOTIDE SEQUENCE</scope>
    <source>
        <strain evidence="4">JCM 3051</strain>
    </source>
</reference>
<dbReference type="Proteomes" id="UP000655589">
    <property type="component" value="Unassembled WGS sequence"/>
</dbReference>
<feature type="compositionally biased region" description="Low complexity" evidence="2">
    <location>
        <begin position="117"/>
        <end position="128"/>
    </location>
</feature>
<name>A0A8H9L6K0_9MICO</name>
<protein>
    <recommendedName>
        <fullName evidence="3">YCII-related domain-containing protein</fullName>
    </recommendedName>
</protein>
<dbReference type="EMBL" id="BMPT01000011">
    <property type="protein sequence ID" value="GGM31603.1"/>
    <property type="molecule type" value="Genomic_DNA"/>
</dbReference>
<dbReference type="Pfam" id="PF03795">
    <property type="entry name" value="YCII"/>
    <property type="match status" value="1"/>
</dbReference>
<organism evidence="4 5">
    <name type="scientific">Promicromonospora citrea</name>
    <dbReference type="NCBI Taxonomy" id="43677"/>
    <lineage>
        <taxon>Bacteria</taxon>
        <taxon>Bacillati</taxon>
        <taxon>Actinomycetota</taxon>
        <taxon>Actinomycetes</taxon>
        <taxon>Micrococcales</taxon>
        <taxon>Promicromonosporaceae</taxon>
        <taxon>Promicromonospora</taxon>
    </lineage>
</organism>
<dbReference type="PANTHER" id="PTHR35174:SF3">
    <property type="entry name" value="BLL7171 PROTEIN"/>
    <property type="match status" value="1"/>
</dbReference>
<evidence type="ECO:0000259" key="3">
    <source>
        <dbReference type="Pfam" id="PF03795"/>
    </source>
</evidence>
<feature type="domain" description="YCII-related" evidence="3">
    <location>
        <begin position="1"/>
        <end position="108"/>
    </location>
</feature>
<feature type="compositionally biased region" description="Gly residues" evidence="2">
    <location>
        <begin position="129"/>
        <end position="142"/>
    </location>
</feature>
<dbReference type="InterPro" id="IPR011008">
    <property type="entry name" value="Dimeric_a/b-barrel"/>
</dbReference>
<evidence type="ECO:0000313" key="4">
    <source>
        <dbReference type="EMBL" id="GGM31603.1"/>
    </source>
</evidence>
<gene>
    <name evidence="4" type="ORF">GCM10010102_28730</name>
</gene>
<keyword evidence="5" id="KW-1185">Reference proteome</keyword>
<reference evidence="4" key="1">
    <citation type="journal article" date="2014" name="Int. J. Syst. Evol. Microbiol.">
        <title>Complete genome sequence of Corynebacterium casei LMG S-19264T (=DSM 44701T), isolated from a smear-ripened cheese.</title>
        <authorList>
            <consortium name="US DOE Joint Genome Institute (JGI-PGF)"/>
            <person name="Walter F."/>
            <person name="Albersmeier A."/>
            <person name="Kalinowski J."/>
            <person name="Ruckert C."/>
        </authorList>
    </citation>
    <scope>NUCLEOTIDE SEQUENCE</scope>
    <source>
        <strain evidence="4">JCM 3051</strain>
    </source>
</reference>
<sequence>MRYLMLVLSTPDAPAEPEGVPAIEDWVRDTYGSGRGVLGERLRPPVDAVGVQVRAGEVVVTDGPFSETKEVVAGFDVIEAPDLDEAITIAAAHPMAYAGAIELRPFWPLGLGDGSPEDGPGAADEGAAGAAGQGAVGGPAGA</sequence>
<dbReference type="InterPro" id="IPR005545">
    <property type="entry name" value="YCII"/>
</dbReference>
<accession>A0A8H9L6K0</accession>
<evidence type="ECO:0000313" key="5">
    <source>
        <dbReference type="Proteomes" id="UP000655589"/>
    </source>
</evidence>
<dbReference type="RefSeq" id="WP_171104163.1">
    <property type="nucleotide sequence ID" value="NZ_BMPT01000011.1"/>
</dbReference>
<evidence type="ECO:0000256" key="2">
    <source>
        <dbReference type="SAM" id="MobiDB-lite"/>
    </source>
</evidence>
<proteinExistence type="inferred from homology"/>
<comment type="caution">
    <text evidence="4">The sequence shown here is derived from an EMBL/GenBank/DDBJ whole genome shotgun (WGS) entry which is preliminary data.</text>
</comment>
<feature type="region of interest" description="Disordered" evidence="2">
    <location>
        <begin position="111"/>
        <end position="142"/>
    </location>
</feature>
<dbReference type="PANTHER" id="PTHR35174">
    <property type="entry name" value="BLL7171 PROTEIN-RELATED"/>
    <property type="match status" value="1"/>
</dbReference>
<evidence type="ECO:0000256" key="1">
    <source>
        <dbReference type="ARBA" id="ARBA00007689"/>
    </source>
</evidence>
<dbReference type="SUPFAM" id="SSF54909">
    <property type="entry name" value="Dimeric alpha+beta barrel"/>
    <property type="match status" value="1"/>
</dbReference>
<dbReference type="AlphaFoldDB" id="A0A8H9L6K0"/>
<dbReference type="Gene3D" id="3.30.70.1060">
    <property type="entry name" value="Dimeric alpha+beta barrel"/>
    <property type="match status" value="1"/>
</dbReference>